<dbReference type="EMBL" id="FAVC01000002">
    <property type="protein sequence ID" value="CUU87638.1"/>
    <property type="molecule type" value="Genomic_DNA"/>
</dbReference>
<dbReference type="InterPro" id="IPR051815">
    <property type="entry name" value="Molybdate_resp_trans_reg"/>
</dbReference>
<organism evidence="7 11">
    <name type="scientific">Campylobacter hyointestinalis subsp. hyointestinalis</name>
    <dbReference type="NCBI Taxonomy" id="91352"/>
    <lineage>
        <taxon>Bacteria</taxon>
        <taxon>Pseudomonadati</taxon>
        <taxon>Campylobacterota</taxon>
        <taxon>Epsilonproteobacteria</taxon>
        <taxon>Campylobacterales</taxon>
        <taxon>Campylobacteraceae</taxon>
        <taxon>Campylobacter</taxon>
    </lineage>
</organism>
<evidence type="ECO:0000313" key="5">
    <source>
        <dbReference type="EMBL" id="CUU76119.1"/>
    </source>
</evidence>
<evidence type="ECO:0000313" key="8">
    <source>
        <dbReference type="Proteomes" id="UP000052237"/>
    </source>
</evidence>
<feature type="domain" description="Mop" evidence="3">
    <location>
        <begin position="2"/>
        <end position="68"/>
    </location>
</feature>
<evidence type="ECO:0000313" key="7">
    <source>
        <dbReference type="EMBL" id="PPB71100.1"/>
    </source>
</evidence>
<keyword evidence="8" id="KW-1185">Reference proteome</keyword>
<sequence length="144" mass="15592">MQLSARNQLLVEISEVKRGAVNSEIIAKLDEGENLRAIITEQSEEALGLTVNKKVLFIFKASSVILGKVSNEKDLLISAANKIKGKVCDIKLGAVNAEVIIQTRSNHKISSIITNESVKNLDIKMGDEVLALIKASNILIGVNK</sequence>
<protein>
    <submittedName>
        <fullName evidence="7">ModE family transcriptional regulator</fullName>
    </submittedName>
</protein>
<dbReference type="Proteomes" id="UP000052245">
    <property type="component" value="Unassembled WGS sequence"/>
</dbReference>
<evidence type="ECO:0000313" key="10">
    <source>
        <dbReference type="Proteomes" id="UP000052257"/>
    </source>
</evidence>
<dbReference type="GO" id="GO:0015689">
    <property type="term" value="P:molybdate ion transport"/>
    <property type="evidence" value="ECO:0007669"/>
    <property type="project" value="InterPro"/>
</dbReference>
<proteinExistence type="predicted"/>
<evidence type="ECO:0000256" key="2">
    <source>
        <dbReference type="PROSITE-ProRule" id="PRU01213"/>
    </source>
</evidence>
<evidence type="ECO:0000313" key="6">
    <source>
        <dbReference type="EMBL" id="CUU87638.1"/>
    </source>
</evidence>
<dbReference type="Proteomes" id="UP000052237">
    <property type="component" value="Unassembled WGS sequence"/>
</dbReference>
<dbReference type="SUPFAM" id="SSF50331">
    <property type="entry name" value="MOP-like"/>
    <property type="match status" value="2"/>
</dbReference>
<dbReference type="NCBIfam" id="TIGR00638">
    <property type="entry name" value="Mop"/>
    <property type="match status" value="2"/>
</dbReference>
<comment type="caution">
    <text evidence="7">The sequence shown here is derived from an EMBL/GenBank/DDBJ whole genome shotgun (WGS) entry which is preliminary data.</text>
</comment>
<evidence type="ECO:0000256" key="1">
    <source>
        <dbReference type="ARBA" id="ARBA00022505"/>
    </source>
</evidence>
<dbReference type="PROSITE" id="PS51866">
    <property type="entry name" value="MOP"/>
    <property type="match status" value="2"/>
</dbReference>
<dbReference type="Proteomes" id="UP000052257">
    <property type="component" value="Unassembled WGS sequence"/>
</dbReference>
<reference evidence="8 9" key="1">
    <citation type="submission" date="2015-11" db="EMBL/GenBank/DDBJ databases">
        <authorList>
            <consortium name="Pathogen Informatics"/>
        </authorList>
    </citation>
    <scope>NUCLEOTIDE SEQUENCE [LARGE SCALE GENOMIC DNA]</scope>
    <source>
        <strain evidence="5 8">006A-0059</strain>
        <strain evidence="4 10">006A-0191</strain>
        <strain evidence="6 9">007A-0283</strain>
    </source>
</reference>
<dbReference type="InterPro" id="IPR005116">
    <property type="entry name" value="Transp-assoc_OB_typ1"/>
</dbReference>
<dbReference type="EMBL" id="NIQP01000008">
    <property type="protein sequence ID" value="PPB71100.1"/>
    <property type="molecule type" value="Genomic_DNA"/>
</dbReference>
<keyword evidence="1 2" id="KW-0500">Molybdenum</keyword>
<dbReference type="EMBL" id="FAVB01000002">
    <property type="protein sequence ID" value="CUU76119.1"/>
    <property type="molecule type" value="Genomic_DNA"/>
</dbReference>
<dbReference type="PANTHER" id="PTHR30432">
    <property type="entry name" value="TRANSCRIPTIONAL REGULATOR MODE"/>
    <property type="match status" value="1"/>
</dbReference>
<evidence type="ECO:0000259" key="3">
    <source>
        <dbReference type="PROSITE" id="PS51866"/>
    </source>
</evidence>
<evidence type="ECO:0000313" key="11">
    <source>
        <dbReference type="Proteomes" id="UP000239685"/>
    </source>
</evidence>
<dbReference type="PANTHER" id="PTHR30432:SF1">
    <property type="entry name" value="DNA-BINDING TRANSCRIPTIONAL DUAL REGULATOR MODE"/>
    <property type="match status" value="1"/>
</dbReference>
<gene>
    <name evidence="4" type="primary">mopII</name>
    <name evidence="7" type="ORF">CDQ78_07665</name>
    <name evidence="5" type="ORF">ERS686654_00720</name>
    <name evidence="4" type="ORF">ERS739220_00502</name>
    <name evidence="6" type="ORF">ERS739223_01347</name>
</gene>
<dbReference type="AlphaFoldDB" id="A0A2S5J810"/>
<dbReference type="InterPro" id="IPR004606">
    <property type="entry name" value="Mop_domain"/>
</dbReference>
<evidence type="ECO:0000313" key="4">
    <source>
        <dbReference type="EMBL" id="CUU73362.1"/>
    </source>
</evidence>
<dbReference type="Pfam" id="PF03459">
    <property type="entry name" value="TOBE"/>
    <property type="match status" value="2"/>
</dbReference>
<dbReference type="EMBL" id="FAUW01000001">
    <property type="protein sequence ID" value="CUU73362.1"/>
    <property type="molecule type" value="Genomic_DNA"/>
</dbReference>
<feature type="domain" description="Mop" evidence="3">
    <location>
        <begin position="76"/>
        <end position="142"/>
    </location>
</feature>
<reference evidence="7 11" key="2">
    <citation type="submission" date="2017-06" db="EMBL/GenBank/DDBJ databases">
        <title>Updating the genomic taxonomy and epidemiology of Campylobacter hyointestinalis; discovery in New Zealand farmed ruminants.</title>
        <authorList>
            <person name="Wilkinson D.A."/>
            <person name="Fayaz A."/>
            <person name="Biggs P.J."/>
            <person name="Midwinter A.C."/>
        </authorList>
    </citation>
    <scope>NUCLEOTIDE SEQUENCE [LARGE SCALE GENOMIC DNA]</scope>
    <source>
        <strain evidence="7 11">S1614a</strain>
    </source>
</reference>
<dbReference type="Gene3D" id="2.40.50.100">
    <property type="match status" value="2"/>
</dbReference>
<accession>A0A2S5J810</accession>
<dbReference type="Proteomes" id="UP000239685">
    <property type="component" value="Unassembled WGS sequence"/>
</dbReference>
<evidence type="ECO:0000313" key="9">
    <source>
        <dbReference type="Proteomes" id="UP000052245"/>
    </source>
</evidence>
<dbReference type="InterPro" id="IPR008995">
    <property type="entry name" value="Mo/tungstate-bd_C_term_dom"/>
</dbReference>
<name>A0A2S5J810_CAMHY</name>
<accession>A0A0S4RNM8</accession>
<dbReference type="RefSeq" id="WP_034963601.1">
    <property type="nucleotide sequence ID" value="NZ_CBCRTP010000007.1"/>
</dbReference>